<dbReference type="InterPro" id="IPR036116">
    <property type="entry name" value="FN3_sf"/>
</dbReference>
<dbReference type="GeneID" id="111107775"/>
<dbReference type="Gene3D" id="2.10.25.10">
    <property type="entry name" value="Laminin"/>
    <property type="match status" value="1"/>
</dbReference>
<keyword evidence="4" id="KW-0472">Membrane</keyword>
<evidence type="ECO:0000313" key="8">
    <source>
        <dbReference type="RefSeq" id="XP_022298831.1"/>
    </source>
</evidence>
<accession>A0A8B8B6S8</accession>
<name>A0A8B8B6S8_CRAVI</name>
<dbReference type="RefSeq" id="XP_022298831.1">
    <property type="nucleotide sequence ID" value="XM_022443123.1"/>
</dbReference>
<keyword evidence="7" id="KW-1185">Reference proteome</keyword>
<dbReference type="PROSITE" id="PS01186">
    <property type="entry name" value="EGF_2"/>
    <property type="match status" value="1"/>
</dbReference>
<dbReference type="InterPro" id="IPR000152">
    <property type="entry name" value="EGF-type_Asp/Asn_hydroxyl_site"/>
</dbReference>
<gene>
    <name evidence="8" type="primary">LOC111107775</name>
</gene>
<dbReference type="InterPro" id="IPR018097">
    <property type="entry name" value="EGF_Ca-bd_CS"/>
</dbReference>
<comment type="caution">
    <text evidence="2">Lacks conserved residue(s) required for the propagation of feature annotation.</text>
</comment>
<dbReference type="InterPro" id="IPR003961">
    <property type="entry name" value="FN3_dom"/>
</dbReference>
<proteinExistence type="predicted"/>
<dbReference type="InterPro" id="IPR000742">
    <property type="entry name" value="EGF"/>
</dbReference>
<dbReference type="PROSITE" id="PS01187">
    <property type="entry name" value="EGF_CA"/>
    <property type="match status" value="1"/>
</dbReference>
<dbReference type="KEGG" id="cvn:111107775"/>
<feature type="domain" description="EGF-like" evidence="5">
    <location>
        <begin position="2865"/>
        <end position="2899"/>
    </location>
</feature>
<dbReference type="Gene3D" id="2.60.40.10">
    <property type="entry name" value="Immunoglobulins"/>
    <property type="match status" value="1"/>
</dbReference>
<protein>
    <submittedName>
        <fullName evidence="8">Uncharacterized protein LOC111107775</fullName>
    </submittedName>
</protein>
<keyword evidence="4" id="KW-1133">Transmembrane helix</keyword>
<reference evidence="8" key="1">
    <citation type="submission" date="2025-08" db="UniProtKB">
        <authorList>
            <consortium name="RefSeq"/>
        </authorList>
    </citation>
    <scope>IDENTIFICATION</scope>
    <source>
        <tissue evidence="8">Whole sample</tissue>
    </source>
</reference>
<evidence type="ECO:0000256" key="4">
    <source>
        <dbReference type="SAM" id="Phobius"/>
    </source>
</evidence>
<feature type="domain" description="Fibronectin type-III" evidence="6">
    <location>
        <begin position="1478"/>
        <end position="1584"/>
    </location>
</feature>
<dbReference type="PANTHER" id="PTHR16897">
    <property type="entry name" value="OS10G0105400 PROTEIN"/>
    <property type="match status" value="1"/>
</dbReference>
<dbReference type="OrthoDB" id="10042078at2759"/>
<feature type="domain" description="Fibronectin type-III" evidence="6">
    <location>
        <begin position="858"/>
        <end position="963"/>
    </location>
</feature>
<dbReference type="CDD" id="cd00054">
    <property type="entry name" value="EGF_CA"/>
    <property type="match status" value="1"/>
</dbReference>
<dbReference type="Proteomes" id="UP000694844">
    <property type="component" value="Chromosome 8"/>
</dbReference>
<feature type="transmembrane region" description="Helical" evidence="4">
    <location>
        <begin position="2900"/>
        <end position="2925"/>
    </location>
</feature>
<feature type="region of interest" description="Disordered" evidence="3">
    <location>
        <begin position="3157"/>
        <end position="3184"/>
    </location>
</feature>
<evidence type="ECO:0000313" key="7">
    <source>
        <dbReference type="Proteomes" id="UP000694844"/>
    </source>
</evidence>
<dbReference type="SMART" id="SM00060">
    <property type="entry name" value="FN3"/>
    <property type="match status" value="4"/>
</dbReference>
<keyword evidence="2" id="KW-0245">EGF-like domain</keyword>
<dbReference type="PROSITE" id="PS00010">
    <property type="entry name" value="ASX_HYDROXYL"/>
    <property type="match status" value="1"/>
</dbReference>
<evidence type="ECO:0000256" key="2">
    <source>
        <dbReference type="PROSITE-ProRule" id="PRU00076"/>
    </source>
</evidence>
<keyword evidence="1" id="KW-1015">Disulfide bond</keyword>
<feature type="region of interest" description="Disordered" evidence="3">
    <location>
        <begin position="3048"/>
        <end position="3075"/>
    </location>
</feature>
<evidence type="ECO:0000259" key="6">
    <source>
        <dbReference type="PROSITE" id="PS50853"/>
    </source>
</evidence>
<dbReference type="PROSITE" id="PS50853">
    <property type="entry name" value="FN3"/>
    <property type="match status" value="2"/>
</dbReference>
<evidence type="ECO:0000256" key="1">
    <source>
        <dbReference type="ARBA" id="ARBA00023157"/>
    </source>
</evidence>
<dbReference type="SUPFAM" id="SSF49265">
    <property type="entry name" value="Fibronectin type III"/>
    <property type="match status" value="3"/>
</dbReference>
<dbReference type="InterPro" id="IPR013783">
    <property type="entry name" value="Ig-like_fold"/>
</dbReference>
<evidence type="ECO:0000259" key="5">
    <source>
        <dbReference type="PROSITE" id="PS50026"/>
    </source>
</evidence>
<keyword evidence="4" id="KW-0812">Transmembrane</keyword>
<dbReference type="PROSITE" id="PS50026">
    <property type="entry name" value="EGF_3"/>
    <property type="match status" value="1"/>
</dbReference>
<dbReference type="PROSITE" id="PS00022">
    <property type="entry name" value="EGF_1"/>
    <property type="match status" value="1"/>
</dbReference>
<dbReference type="GO" id="GO:0005509">
    <property type="term" value="F:calcium ion binding"/>
    <property type="evidence" value="ECO:0007669"/>
    <property type="project" value="InterPro"/>
</dbReference>
<sequence>MMTPLETPYTVLPDGSYYITVRAINKVEYGGPLVTSFCHSTPYIVDNTPPFIYEIYNIKYNEDEFNLSVSHNSSDPDSGLIRNDVCLGMTRRDCDEMMWTTMDFNPNITMLKKLTEGIPVWIKIKAVNNVDLRTIGIADSPIIVDRSPPVAGKVNDGEIYKVDLDYTMYPDKLCSNWKGFYDPQSGIAMYLVSVGSSPNTTDVANLTRVSSKSHYTCVELESGVYLQHNQRYFSKVYALNGAHEQLNVSMVSDGVLVDLSKPVPGEVVDGLAEDFKDVQFTTSQTKVELQWRNYFDPESNISHYDVKVYRAKNMSQNYETIQDWSQFPNDTRSVKWLKFHHSHGDRIQTSLRTTNQALNSIVNTTDSFVVDITPPYLHYIRDGLHSQDQEFQSSTNVLSVSFKYTDKESGVEHLKIQIYEVAGGTRRQKYPAIKNHWESLNDSSLTSYTWTGLSLQEGARYSVKVGAVNNAGFLAAFETNGVVIDISPPSIMWLRIGVIGTSKEHKVDGYVWVSDKKGLQASWFCQDHESGVAAYRVAVGTSPGTDDVLGWMPVGMESTQYITGFTLSTTNQTTKTPVYYLSLKAENGAGLVSGSTVSTPIMVMEEDKAGLVVDGADNIDKIVVERASVDFVSDTDYQLDTNTVTVQFTGFESTKHGVMQFEMAVGTLPNGEDVLSFTKANIIHLEELDTAGKGLTSSGYAQINLPLKPGKTYYTTVRGITNYGNVLQRSSDGFTVDHTYPTIDIDRLSGISTKEMDLSEESLVYESTDDALSAMWHYNDSESEVVRAWYAVGTYPFSDDLSERKELDISITLSSYLSNNEVEPDILGKPNIISVWAENSVGLVTPKATGTIVIDKTPPRSGNVTCPAFIKQSAPIICSWTGFVDTESPIKEFLIVMGTSKGDESVFSKGIVPGNIHTFTITDAWKKIQHGEEYFVTVTAINMVGMSSDAFSNAVIVDQTPPKAGMVVDLSSVYRIDASSTEKTVSMNSKICVTDEDCKALDAVCTESLTSLSVTWIPFTDFESQIVEYQIAVGTSPGGGQIKAFYSVPASTKHHTVTGLNLNGYRHVFVSVKGVNGAGLSTVATSNGVYISYLSQGRPPLSPIGVIDMVNGERIDVDYQTDPSTIQAHWDVSGDPCPAVKYEWAIRRLDGLEISSFLDMGLKTFGLIDDLHMKNKETYVSFVRITNAIGFQYTLRSTGVTIEDTPLLPGKVYDGDIIGYDLNYSPSRTKVYANWNGFGLPSNAIVQIDLKSGNPGLSVDQGEIEVQERNQQVAYYLVALGTDRRFNKTRDNVVPYTKVGTNTSVIFYDLDLTPGNAVYYFSVCAVSKSFSKTLVTSNGFFVGYDGDVTAGNITSPEPFVNSLSELDVQYEGFTSRLDMLMYYVAVSNNTDANDTNCVKYISGDGLTEEERKRVFNVLDLLNQGQNTYTKLTGLDFQQGKTYYLWVIGTDKSGDCAMTYKEFLVDVSLPREGELKTGPWYNMPIAYSTDNSSINVTWQGFADPESGVASYELSLWKNESCFETNETILVNDWIKLSNNYSFYQFVDQSLQPNVPYFVKLRVTNSAGGSITVVSSPFLIDYTKPVPGVVVDGIDFRQDVLWFGNPHKIQGTFLHFPNPTLRTDTCPNQIIPMKDPQWKQLNRLGMLDSLGEFWKIKYDKKYVIPAAVEDIVDVKLVLTKDATNQDIMGTGALYRRAELFNGGVYKIRLKAANRNGEAVTEVLFWDGPESGIATYKYEEEKEFQNCICCFTNPIPETCEGCDCEDYLLNKGYNLNETFTTTTTTTQAPVNRTYPPYDVVDDKGSSVIDKPETVKSLAYDSCGIQIYSANLHTNESAFIVAWCRYFNNTRELSKLVSNIKINPSEGFFNYQIEFAVRNEDGMSTKWCMMVSVEDDFISEICDVPQMSTDALMFFHVFKRNNDIPVHLDKFSVWSARATLSGLEMPPIADALCRSGPQFIGYSNPIMLYEAGVGTTPLAPNAVDFTPIDHPCVPCYGPCSYYGCDSNCSATTTIQKIFTLSNITLSSKRTIYNETGHPSAEIASYFLIVKGTTGSGDFAVAASNGFYVDDSDPIFDPDIMESYFYFDVGQGESTPAKYQKSNNTIKCVWKCDDEESGIVEYTWAIGTSPGSTDIQNFTSTGQNVVGINNELEGILEHDKTYFATITCTNAAGRTSIYTDIKGVVVKLIPPETEYVNTSLPGTIPFTEDVYPKESFQQNDPTTIGFTFSKSDDPSVNRYDLCAGSDENTDDILPCTWVGYNMSGSASIKNGALWINGKEVRKLSELNPMYDNSSVDIGFRMPVGKQMFITMRLCNEAMLCSNKSLGVVVITNSQSLVATSPNGTSIRETLSLTSRKRSTAGLDIITPNGLTDGQSIIVTKLSQADLKTSYSSDASTNFVSYIQDPETSVDMVHRVLFKRLYGQTFAFSLVPLGNVEMPGPLIISYPDSVGKVATGNRTTLLHWNPNMQYWEISSKTCTHLNVEKQEMYNPITQIMEVKVCNTYKVETTLTESGERKLVNQGPPYFHRETMFILADTAAATYNSPPKLLSPKEVNIMEDSGIVEYQLQATDDEQDTIKFKLTGTTKGLGKATLSPNGFLVYNPCQDCSGIQYVNLTMYEEQPDPDITPTSTNDVITINVLPVNDPPVIFLFHQGQSILNEDPTEPVTVLLEAKNNFNKEAWNDSWIGWIGAYDVEMSDTMYMEISGLEVSSQFLGGRRLTTLFLNCDQENTPCVNNISSSANLTLSYEIKGFSPFLLDCDQDDMSCWNNFTQTLPHPIERMSWLAYSIQFLQPLNIFGNFTTSVYFMDKENKSSLPLNIRFQIMDSPCHNEGKCYATGIYPCNDTHRTHSFDAYYACKCKGGYQGKHCTEEINECLSDPCIAPLVCYDEINRYRCACPEDQPNCELLPWMVALIAVVVVGTVVAIVVFAVVRYKTRKRKEPYENALLGSQSTINSTISITNIEETPDKSKIPVDQVIEEIIDQGPDIELNESENLEGKTSSLLEEHKTETTITPKWKDQKYNRENYPKSIHTKSNFLPLIPVQNSMIAGKQVEQTKASETENLNAKPKKTKNGKDGHQLQKSSAFQTSRLPAIGKSDINAPNLIKPSKVHPIDFDGQQRKTIEGKSLGDSVPQSSGDVASIVTTSIPVRRLASPLSEGLVVSRNNKVHPQKSEKSFTSQTALTDEEQCEN</sequence>
<organism evidence="7 8">
    <name type="scientific">Crassostrea virginica</name>
    <name type="common">Eastern oyster</name>
    <dbReference type="NCBI Taxonomy" id="6565"/>
    <lineage>
        <taxon>Eukaryota</taxon>
        <taxon>Metazoa</taxon>
        <taxon>Spiralia</taxon>
        <taxon>Lophotrochozoa</taxon>
        <taxon>Mollusca</taxon>
        <taxon>Bivalvia</taxon>
        <taxon>Autobranchia</taxon>
        <taxon>Pteriomorphia</taxon>
        <taxon>Ostreida</taxon>
        <taxon>Ostreoidea</taxon>
        <taxon>Ostreidae</taxon>
        <taxon>Crassostrea</taxon>
    </lineage>
</organism>
<dbReference type="CDD" id="cd00063">
    <property type="entry name" value="FN3"/>
    <property type="match status" value="2"/>
</dbReference>
<dbReference type="PANTHER" id="PTHR16897:SF2">
    <property type="entry name" value="OS03G0226600 PROTEIN"/>
    <property type="match status" value="1"/>
</dbReference>
<evidence type="ECO:0000256" key="3">
    <source>
        <dbReference type="SAM" id="MobiDB-lite"/>
    </source>
</evidence>
<feature type="compositionally biased region" description="Polar residues" evidence="3">
    <location>
        <begin position="3048"/>
        <end position="3057"/>
    </location>
</feature>